<dbReference type="EMBL" id="JAUUDS010000001">
    <property type="protein sequence ID" value="MDP1026287.1"/>
    <property type="molecule type" value="Genomic_DNA"/>
</dbReference>
<proteinExistence type="predicted"/>
<reference evidence="1 2" key="1">
    <citation type="submission" date="2023-07" db="EMBL/GenBank/DDBJ databases">
        <authorList>
            <person name="Kim M.K."/>
        </authorList>
    </citation>
    <scope>NUCLEOTIDE SEQUENCE [LARGE SCALE GENOMIC DNA]</scope>
    <source>
        <strain evidence="1 2">KR1UV-12</strain>
    </source>
</reference>
<keyword evidence="2" id="KW-1185">Reference proteome</keyword>
<sequence>MARSTHSIASRFLAIGGRLMIHPSGRLEFGINMHPMLALDTPESERRRLLRRTRAARRLIDRRGGQVAALIQQHGRPVSGWSVWEGR</sequence>
<name>A0ABT9EHG6_9SPHN</name>
<gene>
    <name evidence="1" type="ORF">Q5H91_03610</name>
</gene>
<evidence type="ECO:0000313" key="1">
    <source>
        <dbReference type="EMBL" id="MDP1026287.1"/>
    </source>
</evidence>
<organism evidence="1 2">
    <name type="scientific">Sphingomonas aurea</name>
    <dbReference type="NCBI Taxonomy" id="3063994"/>
    <lineage>
        <taxon>Bacteria</taxon>
        <taxon>Pseudomonadati</taxon>
        <taxon>Pseudomonadota</taxon>
        <taxon>Alphaproteobacteria</taxon>
        <taxon>Sphingomonadales</taxon>
        <taxon>Sphingomonadaceae</taxon>
        <taxon>Sphingomonas</taxon>
    </lineage>
</organism>
<dbReference type="Proteomes" id="UP001230685">
    <property type="component" value="Unassembled WGS sequence"/>
</dbReference>
<comment type="caution">
    <text evidence="1">The sequence shown here is derived from an EMBL/GenBank/DDBJ whole genome shotgun (WGS) entry which is preliminary data.</text>
</comment>
<accession>A0ABT9EHG6</accession>
<evidence type="ECO:0000313" key="2">
    <source>
        <dbReference type="Proteomes" id="UP001230685"/>
    </source>
</evidence>
<protein>
    <submittedName>
        <fullName evidence="1">Uncharacterized protein</fullName>
    </submittedName>
</protein>
<dbReference type="RefSeq" id="WP_305171842.1">
    <property type="nucleotide sequence ID" value="NZ_JAUUDS010000001.1"/>
</dbReference>